<proteinExistence type="predicted"/>
<evidence type="ECO:0000256" key="1">
    <source>
        <dbReference type="SAM" id="Phobius"/>
    </source>
</evidence>
<feature type="transmembrane region" description="Helical" evidence="1">
    <location>
        <begin position="79"/>
        <end position="104"/>
    </location>
</feature>
<feature type="transmembrane region" description="Helical" evidence="1">
    <location>
        <begin position="45"/>
        <end position="70"/>
    </location>
</feature>
<sequence length="110" mass="12647">MLQNLQIKIAAGIFLCLLLLHGVLAYSVLPRFISFYAHYEDLSSVIMIILSELKYVVPILFVGGLLYYFFGPTKKLKMWVFYGGCLLLLISLFIFPILIFYPIWNMSGVK</sequence>
<evidence type="ECO:0000313" key="2">
    <source>
        <dbReference type="EMBL" id="PJC69045.1"/>
    </source>
</evidence>
<keyword evidence="1" id="KW-1133">Transmembrane helix</keyword>
<keyword evidence="1" id="KW-0812">Transmembrane</keyword>
<dbReference type="EMBL" id="PFQS01000034">
    <property type="protein sequence ID" value="PJC69045.1"/>
    <property type="molecule type" value="Genomic_DNA"/>
</dbReference>
<name>A0A2M8G7E7_UNCKA</name>
<dbReference type="Proteomes" id="UP000229438">
    <property type="component" value="Unassembled WGS sequence"/>
</dbReference>
<dbReference type="AlphaFoldDB" id="A0A2M8G7E7"/>
<keyword evidence="1" id="KW-0472">Membrane</keyword>
<evidence type="ECO:0000313" key="3">
    <source>
        <dbReference type="Proteomes" id="UP000229438"/>
    </source>
</evidence>
<gene>
    <name evidence="2" type="ORF">CO015_01825</name>
</gene>
<organism evidence="2 3">
    <name type="scientific">candidate division WWE3 bacterium CG_4_8_14_3_um_filter_42_11</name>
    <dbReference type="NCBI Taxonomy" id="1975076"/>
    <lineage>
        <taxon>Bacteria</taxon>
        <taxon>Katanobacteria</taxon>
    </lineage>
</organism>
<reference evidence="3" key="1">
    <citation type="submission" date="2017-09" db="EMBL/GenBank/DDBJ databases">
        <title>Depth-based differentiation of microbial function through sediment-hosted aquifers and enrichment of novel symbionts in the deep terrestrial subsurface.</title>
        <authorList>
            <person name="Probst A.J."/>
            <person name="Ladd B."/>
            <person name="Jarett J.K."/>
            <person name="Geller-Mcgrath D.E."/>
            <person name="Sieber C.M.K."/>
            <person name="Emerson J.B."/>
            <person name="Anantharaman K."/>
            <person name="Thomas B.C."/>
            <person name="Malmstrom R."/>
            <person name="Stieglmeier M."/>
            <person name="Klingl A."/>
            <person name="Woyke T."/>
            <person name="Ryan C.M."/>
            <person name="Banfield J.F."/>
        </authorList>
    </citation>
    <scope>NUCLEOTIDE SEQUENCE [LARGE SCALE GENOMIC DNA]</scope>
</reference>
<comment type="caution">
    <text evidence="2">The sequence shown here is derived from an EMBL/GenBank/DDBJ whole genome shotgun (WGS) entry which is preliminary data.</text>
</comment>
<protein>
    <submittedName>
        <fullName evidence="2">Uncharacterized protein</fullName>
    </submittedName>
</protein>
<accession>A0A2M8G7E7</accession>